<organism evidence="1 2">
    <name type="scientific">Tetrabaena socialis</name>
    <dbReference type="NCBI Taxonomy" id="47790"/>
    <lineage>
        <taxon>Eukaryota</taxon>
        <taxon>Viridiplantae</taxon>
        <taxon>Chlorophyta</taxon>
        <taxon>core chlorophytes</taxon>
        <taxon>Chlorophyceae</taxon>
        <taxon>CS clade</taxon>
        <taxon>Chlamydomonadales</taxon>
        <taxon>Tetrabaenaceae</taxon>
        <taxon>Tetrabaena</taxon>
    </lineage>
</organism>
<gene>
    <name evidence="1" type="ORF">TSOC_013029</name>
</gene>
<dbReference type="EMBL" id="PGGS01001013">
    <property type="protein sequence ID" value="PNH01102.1"/>
    <property type="molecule type" value="Genomic_DNA"/>
</dbReference>
<reference evidence="1 2" key="1">
    <citation type="journal article" date="2017" name="Mol. Biol. Evol.">
        <title>The 4-celled Tetrabaena socialis nuclear genome reveals the essential components for genetic control of cell number at the origin of multicellularity in the volvocine lineage.</title>
        <authorList>
            <person name="Featherston J."/>
            <person name="Arakaki Y."/>
            <person name="Hanschen E.R."/>
            <person name="Ferris P.J."/>
            <person name="Michod R.E."/>
            <person name="Olson B.J.S.C."/>
            <person name="Nozaki H."/>
            <person name="Durand P.M."/>
        </authorList>
    </citation>
    <scope>NUCLEOTIDE SEQUENCE [LARGE SCALE GENOMIC DNA]</scope>
    <source>
        <strain evidence="1 2">NIES-571</strain>
    </source>
</reference>
<proteinExistence type="predicted"/>
<protein>
    <submittedName>
        <fullName evidence="1">Uncharacterized protein</fullName>
    </submittedName>
</protein>
<dbReference type="Proteomes" id="UP000236333">
    <property type="component" value="Unassembled WGS sequence"/>
</dbReference>
<sequence>MGMAIDVKLTIWDTYMASFDFNMMLTPYTFVIKKWSGNGFAKFGTLFYPHDSADGTVCFSMDTTQKLDMVEQGVRDIIACINKICNHYQSSVVDYAIWYRKMHPKVDTYEQYITREACCALVHVDYIAPHISWEVVQWRRTP</sequence>
<dbReference type="OrthoDB" id="10353884at2759"/>
<keyword evidence="2" id="KW-1185">Reference proteome</keyword>
<evidence type="ECO:0000313" key="2">
    <source>
        <dbReference type="Proteomes" id="UP000236333"/>
    </source>
</evidence>
<dbReference type="AlphaFoldDB" id="A0A2J7ZLG4"/>
<name>A0A2J7ZLG4_9CHLO</name>
<comment type="caution">
    <text evidence="1">The sequence shown here is derived from an EMBL/GenBank/DDBJ whole genome shotgun (WGS) entry which is preliminary data.</text>
</comment>
<accession>A0A2J7ZLG4</accession>
<evidence type="ECO:0000313" key="1">
    <source>
        <dbReference type="EMBL" id="PNH01102.1"/>
    </source>
</evidence>